<dbReference type="PANTHER" id="PTHR24361">
    <property type="entry name" value="MITOGEN-ACTIVATED KINASE KINASE KINASE"/>
    <property type="match status" value="1"/>
</dbReference>
<sequence>MRLSVVLDIDVFRPSGECGVTSRWRVSGFTEVGELGAGAFGRVVLARRDETGHVVAIKYLHGGDAAGLARLRDEAVSLGRVSSPYVVRLYRFIIGPEGQAALVMEAVDGVSLARVLDEHHRLSPEACLVVLKGSLLGLHAAHQVGVVHRDYKPANILVRPDGLSKLADFGVAASIGHSGTAGTPRYMAPEQWQSQPIGPAADVYAATCVFFQCTTGRTPFTGESTAALMRAHLHDSPPVDGVPEPLRPLVVSGLAKRPEQRPSSAAEFVTVLEEAALAAYGPDWERRGVHALAGAAAALAALLPLAAAGLGGGSAAAVGLGVGAQSSGGVLAAIGGTKVIAGVAAGVVVATGGGVGAYQALKPEPERRPAAAPRTRPVNVTVALASAPVRDTTTGLTVPNASVPTISGLADTALQARINTELRRPMDDFLTFQRSQYQGLPSASRRFQRQENQSREGRFRTRIGLRGPRYVSVAYEMDRPYAAGSGFHRRHTTTTVDLTTGKALNAADLFPPALLSATGRTRFDQVPVPAELRTYEAHCRPYSKVLYVSADANRRDVQAVVGRTLLTRAGAEFVFGADDEEVPSDCQGFAWTKLPWNRLTTLFRPDVIKAAQRSN</sequence>
<keyword evidence="1 3" id="KW-0547">Nucleotide-binding</keyword>
<evidence type="ECO:0000313" key="5">
    <source>
        <dbReference type="EMBL" id="GAA2587549.1"/>
    </source>
</evidence>
<organism evidence="5 6">
    <name type="scientific">Actinomadura fulvescens</name>
    <dbReference type="NCBI Taxonomy" id="46160"/>
    <lineage>
        <taxon>Bacteria</taxon>
        <taxon>Bacillati</taxon>
        <taxon>Actinomycetota</taxon>
        <taxon>Actinomycetes</taxon>
        <taxon>Streptosporangiales</taxon>
        <taxon>Thermomonosporaceae</taxon>
        <taxon>Actinomadura</taxon>
    </lineage>
</organism>
<dbReference type="InterPro" id="IPR011009">
    <property type="entry name" value="Kinase-like_dom_sf"/>
</dbReference>
<feature type="domain" description="Protein kinase" evidence="4">
    <location>
        <begin position="29"/>
        <end position="277"/>
    </location>
</feature>
<dbReference type="EMBL" id="BAAATD010000002">
    <property type="protein sequence ID" value="GAA2587549.1"/>
    <property type="molecule type" value="Genomic_DNA"/>
</dbReference>
<dbReference type="Gene3D" id="1.10.510.10">
    <property type="entry name" value="Transferase(Phosphotransferase) domain 1"/>
    <property type="match status" value="1"/>
</dbReference>
<proteinExistence type="predicted"/>
<protein>
    <recommendedName>
        <fullName evidence="4">Protein kinase domain-containing protein</fullName>
    </recommendedName>
</protein>
<feature type="binding site" evidence="3">
    <location>
        <position position="58"/>
    </location>
    <ligand>
        <name>ATP</name>
        <dbReference type="ChEBI" id="CHEBI:30616"/>
    </ligand>
</feature>
<evidence type="ECO:0000256" key="3">
    <source>
        <dbReference type="PROSITE-ProRule" id="PRU10141"/>
    </source>
</evidence>
<dbReference type="InterPro" id="IPR017441">
    <property type="entry name" value="Protein_kinase_ATP_BS"/>
</dbReference>
<dbReference type="PROSITE" id="PS50011">
    <property type="entry name" value="PROTEIN_KINASE_DOM"/>
    <property type="match status" value="1"/>
</dbReference>
<dbReference type="PROSITE" id="PS00108">
    <property type="entry name" value="PROTEIN_KINASE_ST"/>
    <property type="match status" value="1"/>
</dbReference>
<evidence type="ECO:0000256" key="2">
    <source>
        <dbReference type="ARBA" id="ARBA00022840"/>
    </source>
</evidence>
<dbReference type="CDD" id="cd14014">
    <property type="entry name" value="STKc_PknB_like"/>
    <property type="match status" value="1"/>
</dbReference>
<keyword evidence="2 3" id="KW-0067">ATP-binding</keyword>
<dbReference type="Proteomes" id="UP001501509">
    <property type="component" value="Unassembled WGS sequence"/>
</dbReference>
<reference evidence="5 6" key="1">
    <citation type="journal article" date="2019" name="Int. J. Syst. Evol. Microbiol.">
        <title>The Global Catalogue of Microorganisms (GCM) 10K type strain sequencing project: providing services to taxonomists for standard genome sequencing and annotation.</title>
        <authorList>
            <consortium name="The Broad Institute Genomics Platform"/>
            <consortium name="The Broad Institute Genome Sequencing Center for Infectious Disease"/>
            <person name="Wu L."/>
            <person name="Ma J."/>
        </authorList>
    </citation>
    <scope>NUCLEOTIDE SEQUENCE [LARGE SCALE GENOMIC DNA]</scope>
    <source>
        <strain evidence="5 6">JCM 6833</strain>
    </source>
</reference>
<comment type="caution">
    <text evidence="5">The sequence shown here is derived from an EMBL/GenBank/DDBJ whole genome shotgun (WGS) entry which is preliminary data.</text>
</comment>
<dbReference type="SUPFAM" id="SSF56112">
    <property type="entry name" value="Protein kinase-like (PK-like)"/>
    <property type="match status" value="1"/>
</dbReference>
<name>A0ABN3PNA6_9ACTN</name>
<evidence type="ECO:0000256" key="1">
    <source>
        <dbReference type="ARBA" id="ARBA00022741"/>
    </source>
</evidence>
<dbReference type="InterPro" id="IPR000719">
    <property type="entry name" value="Prot_kinase_dom"/>
</dbReference>
<keyword evidence="6" id="KW-1185">Reference proteome</keyword>
<evidence type="ECO:0000259" key="4">
    <source>
        <dbReference type="PROSITE" id="PS50011"/>
    </source>
</evidence>
<dbReference type="InterPro" id="IPR008271">
    <property type="entry name" value="Ser/Thr_kinase_AS"/>
</dbReference>
<accession>A0ABN3PNA6</accession>
<dbReference type="PROSITE" id="PS00107">
    <property type="entry name" value="PROTEIN_KINASE_ATP"/>
    <property type="match status" value="1"/>
</dbReference>
<evidence type="ECO:0000313" key="6">
    <source>
        <dbReference type="Proteomes" id="UP001501509"/>
    </source>
</evidence>
<dbReference type="InterPro" id="IPR053235">
    <property type="entry name" value="Ser_Thr_kinase"/>
</dbReference>
<gene>
    <name evidence="5" type="ORF">GCM10010411_20480</name>
</gene>
<dbReference type="Pfam" id="PF00069">
    <property type="entry name" value="Pkinase"/>
    <property type="match status" value="1"/>
</dbReference>